<accession>A0AAV4TZK3</accession>
<dbReference type="SUPFAM" id="SSF53098">
    <property type="entry name" value="Ribonuclease H-like"/>
    <property type="match status" value="1"/>
</dbReference>
<dbReference type="AlphaFoldDB" id="A0AAV4TZK3"/>
<evidence type="ECO:0000313" key="3">
    <source>
        <dbReference type="Proteomes" id="UP001054837"/>
    </source>
</evidence>
<dbReference type="GO" id="GO:0003676">
    <property type="term" value="F:nucleic acid binding"/>
    <property type="evidence" value="ECO:0007669"/>
    <property type="project" value="InterPro"/>
</dbReference>
<protein>
    <recommendedName>
        <fullName evidence="1">RNase H type-1 domain-containing protein</fullName>
    </recommendedName>
</protein>
<proteinExistence type="predicted"/>
<dbReference type="Proteomes" id="UP001054837">
    <property type="component" value="Unassembled WGS sequence"/>
</dbReference>
<dbReference type="GO" id="GO:0004523">
    <property type="term" value="F:RNA-DNA hybrid ribonuclease activity"/>
    <property type="evidence" value="ECO:0007669"/>
    <property type="project" value="InterPro"/>
</dbReference>
<dbReference type="InterPro" id="IPR036397">
    <property type="entry name" value="RNaseH_sf"/>
</dbReference>
<name>A0AAV4TZK3_9ARAC</name>
<dbReference type="EMBL" id="BPLQ01010440">
    <property type="protein sequence ID" value="GIY50757.1"/>
    <property type="molecule type" value="Genomic_DNA"/>
</dbReference>
<dbReference type="Pfam" id="PF00075">
    <property type="entry name" value="RNase_H"/>
    <property type="match status" value="1"/>
</dbReference>
<dbReference type="InterPro" id="IPR002156">
    <property type="entry name" value="RNaseH_domain"/>
</dbReference>
<evidence type="ECO:0000259" key="1">
    <source>
        <dbReference type="Pfam" id="PF00075"/>
    </source>
</evidence>
<organism evidence="2 3">
    <name type="scientific">Caerostris darwini</name>
    <dbReference type="NCBI Taxonomy" id="1538125"/>
    <lineage>
        <taxon>Eukaryota</taxon>
        <taxon>Metazoa</taxon>
        <taxon>Ecdysozoa</taxon>
        <taxon>Arthropoda</taxon>
        <taxon>Chelicerata</taxon>
        <taxon>Arachnida</taxon>
        <taxon>Araneae</taxon>
        <taxon>Araneomorphae</taxon>
        <taxon>Entelegynae</taxon>
        <taxon>Araneoidea</taxon>
        <taxon>Araneidae</taxon>
        <taxon>Caerostris</taxon>
    </lineage>
</organism>
<keyword evidence="3" id="KW-1185">Reference proteome</keyword>
<sequence length="345" mass="39444">MLYPDPEWLRIFTDGSLLSDNPNGGAGVFSEIFSFYVPVGRGTAFDGEIAAIRTALSQLQCHLEKFTRAVILCDSRAALLAIVSDSNPKTQDILDCRYRLKNLALLEKTIVLQWVPAHCGAEKRLLIFCKHSYILEVDIPRMTVFDDINFRTSYFIDQRDCQVYKINSLLQFHELGDEISDIEEDESSEAGKEVLRKLKYQEKKKTTAKSEQFILPLEKREARERDLGFSETSISPKILCCLPSSIPGRIWLSFSRNDSGYIFEFEFVKEFQNEPIEFTPVRAVEILSADYVPILSMCFSVCGNVLYMGLQNGLLHYCHLKESFDPTSGDKFEILEDVRAQLMKH</sequence>
<dbReference type="InterPro" id="IPR012337">
    <property type="entry name" value="RNaseH-like_sf"/>
</dbReference>
<dbReference type="Gene3D" id="3.30.420.10">
    <property type="entry name" value="Ribonuclease H-like superfamily/Ribonuclease H"/>
    <property type="match status" value="1"/>
</dbReference>
<gene>
    <name evidence="2" type="primary">AVEN_76141_1</name>
    <name evidence="2" type="ORF">CDAR_476771</name>
</gene>
<evidence type="ECO:0000313" key="2">
    <source>
        <dbReference type="EMBL" id="GIY50757.1"/>
    </source>
</evidence>
<feature type="domain" description="RNase H type-1" evidence="1">
    <location>
        <begin position="10"/>
        <end position="121"/>
    </location>
</feature>
<comment type="caution">
    <text evidence="2">The sequence shown here is derived from an EMBL/GenBank/DDBJ whole genome shotgun (WGS) entry which is preliminary data.</text>
</comment>
<dbReference type="CDD" id="cd09276">
    <property type="entry name" value="Rnase_HI_RT_non_LTR"/>
    <property type="match status" value="1"/>
</dbReference>
<reference evidence="2 3" key="1">
    <citation type="submission" date="2021-06" db="EMBL/GenBank/DDBJ databases">
        <title>Caerostris darwini draft genome.</title>
        <authorList>
            <person name="Kono N."/>
            <person name="Arakawa K."/>
        </authorList>
    </citation>
    <scope>NUCLEOTIDE SEQUENCE [LARGE SCALE GENOMIC DNA]</scope>
</reference>